<dbReference type="InterPro" id="IPR023192">
    <property type="entry name" value="TGS-like_dom_sf"/>
</dbReference>
<dbReference type="GO" id="GO:0005525">
    <property type="term" value="F:GTP binding"/>
    <property type="evidence" value="ECO:0007669"/>
    <property type="project" value="InterPro"/>
</dbReference>
<keyword evidence="1" id="KW-0547">Nucleotide-binding</keyword>
<dbReference type="InterPro" id="IPR004095">
    <property type="entry name" value="TGS"/>
</dbReference>
<dbReference type="InterPro" id="IPR027417">
    <property type="entry name" value="P-loop_NTPase"/>
</dbReference>
<dbReference type="GO" id="GO:0005524">
    <property type="term" value="F:ATP binding"/>
    <property type="evidence" value="ECO:0007669"/>
    <property type="project" value="UniProtKB-KW"/>
</dbReference>
<dbReference type="FunFam" id="3.10.20.30:FF:000001">
    <property type="entry name" value="Ribosome-binding ATPase YchF"/>
    <property type="match status" value="1"/>
</dbReference>
<gene>
    <name evidence="4" type="primary">ychF</name>
    <name evidence="4" type="ORF">TsocGM_08365</name>
</gene>
<evidence type="ECO:0000256" key="2">
    <source>
        <dbReference type="ARBA" id="ARBA00022840"/>
    </source>
</evidence>
<dbReference type="Gene3D" id="1.10.150.300">
    <property type="entry name" value="TGS-like domain"/>
    <property type="match status" value="1"/>
</dbReference>
<dbReference type="Gene3D" id="3.10.20.30">
    <property type="match status" value="1"/>
</dbReference>
<dbReference type="RefSeq" id="WP_126724857.1">
    <property type="nucleotide sequence ID" value="NZ_RYZH01000013.1"/>
</dbReference>
<dbReference type="Gene3D" id="3.40.50.300">
    <property type="entry name" value="P-loop containing nucleotide triphosphate hydrolases"/>
    <property type="match status" value="1"/>
</dbReference>
<reference evidence="4 5" key="1">
    <citation type="submission" date="2018-12" db="EMBL/GenBank/DDBJ databases">
        <authorList>
            <person name="Toschakov S.V."/>
        </authorList>
    </citation>
    <scope>NUCLEOTIDE SEQUENCE [LARGE SCALE GENOMIC DNA]</scope>
    <source>
        <strain evidence="4 5">GM2012</strain>
    </source>
</reference>
<evidence type="ECO:0000313" key="5">
    <source>
        <dbReference type="Proteomes" id="UP000280296"/>
    </source>
</evidence>
<dbReference type="PANTHER" id="PTHR23305:SF18">
    <property type="entry name" value="OBG-TYPE G DOMAIN-CONTAINING PROTEIN"/>
    <property type="match status" value="1"/>
</dbReference>
<keyword evidence="2" id="KW-0067">ATP-binding</keyword>
<sequence>MQAGLVGFAGSGKSTLFQLLTGVSPDPGKVQQGQVGIAVLNDPRIDVLAGMYKPKKVTRAHVEFLDTPGLMPGSHGDNPQRLALIRKGDALVVVLNGFGPGADPTAELAHFRDELVFADLSVLTKRAETLEAQIKKPRPDRDALVKELDVVRRCAAALEAGQVLADLDLTEEEKKPMRSFGLLTDKALVVVVNAPQGEGVPDAISSSAPNALAIDAQLELELQQMSPDERSSFMEEWGITEFGRDRIIRAAYDAVGILTFFTAGEPEVRGWNLEKGGSAVDAAGKIHTDLARGFIRAEVTAFEDLQRAGSEKEAKAQNLQRLEGKNYIVQDGDVMYFRSSI</sequence>
<dbReference type="GO" id="GO:0016887">
    <property type="term" value="F:ATP hydrolysis activity"/>
    <property type="evidence" value="ECO:0007669"/>
    <property type="project" value="TreeGrafter"/>
</dbReference>
<organism evidence="4 5">
    <name type="scientific">Tautonia sociabilis</name>
    <dbReference type="NCBI Taxonomy" id="2080755"/>
    <lineage>
        <taxon>Bacteria</taxon>
        <taxon>Pseudomonadati</taxon>
        <taxon>Planctomycetota</taxon>
        <taxon>Planctomycetia</taxon>
        <taxon>Isosphaerales</taxon>
        <taxon>Isosphaeraceae</taxon>
        <taxon>Tautonia</taxon>
    </lineage>
</organism>
<keyword evidence="5" id="KW-1185">Reference proteome</keyword>
<dbReference type="Proteomes" id="UP000280296">
    <property type="component" value="Unassembled WGS sequence"/>
</dbReference>
<dbReference type="SUPFAM" id="SSF52540">
    <property type="entry name" value="P-loop containing nucleoside triphosphate hydrolases"/>
    <property type="match status" value="1"/>
</dbReference>
<dbReference type="PRINTS" id="PR00326">
    <property type="entry name" value="GTP1OBG"/>
</dbReference>
<name>A0A432ML40_9BACT</name>
<dbReference type="InterPro" id="IPR006073">
    <property type="entry name" value="GTP-bd"/>
</dbReference>
<comment type="caution">
    <text evidence="4">The sequence shown here is derived from an EMBL/GenBank/DDBJ whole genome shotgun (WGS) entry which is preliminary data.</text>
</comment>
<dbReference type="Pfam" id="PF01926">
    <property type="entry name" value="MMR_HSR1"/>
    <property type="match status" value="1"/>
</dbReference>
<dbReference type="EMBL" id="RYZH01000013">
    <property type="protein sequence ID" value="RUL88144.1"/>
    <property type="molecule type" value="Genomic_DNA"/>
</dbReference>
<evidence type="ECO:0000313" key="4">
    <source>
        <dbReference type="EMBL" id="RUL88144.1"/>
    </source>
</evidence>
<dbReference type="InterPro" id="IPR013029">
    <property type="entry name" value="YchF_C"/>
</dbReference>
<protein>
    <submittedName>
        <fullName evidence="4">Redox-regulated ATPase YchF</fullName>
    </submittedName>
</protein>
<accession>A0A432ML40</accession>
<dbReference type="PROSITE" id="PS51880">
    <property type="entry name" value="TGS"/>
    <property type="match status" value="1"/>
</dbReference>
<dbReference type="OrthoDB" id="9807318at2"/>
<dbReference type="InterPro" id="IPR012675">
    <property type="entry name" value="Beta-grasp_dom_sf"/>
</dbReference>
<dbReference type="InterPro" id="IPR012676">
    <property type="entry name" value="TGS-like"/>
</dbReference>
<dbReference type="GO" id="GO:0005737">
    <property type="term" value="C:cytoplasm"/>
    <property type="evidence" value="ECO:0007669"/>
    <property type="project" value="TreeGrafter"/>
</dbReference>
<feature type="domain" description="TGS" evidence="3">
    <location>
        <begin position="256"/>
        <end position="339"/>
    </location>
</feature>
<evidence type="ECO:0000256" key="1">
    <source>
        <dbReference type="ARBA" id="ARBA00022741"/>
    </source>
</evidence>
<evidence type="ECO:0000259" key="3">
    <source>
        <dbReference type="PROSITE" id="PS51880"/>
    </source>
</evidence>
<dbReference type="Pfam" id="PF06071">
    <property type="entry name" value="YchF-GTPase_C"/>
    <property type="match status" value="1"/>
</dbReference>
<proteinExistence type="predicted"/>
<dbReference type="PANTHER" id="PTHR23305">
    <property type="entry name" value="OBG GTPASE FAMILY"/>
    <property type="match status" value="1"/>
</dbReference>
<dbReference type="AlphaFoldDB" id="A0A432ML40"/>
<reference evidence="4 5" key="2">
    <citation type="submission" date="2019-01" db="EMBL/GenBank/DDBJ databases">
        <title>Tautonia sociabilis, a novel thermotolerant planctomycete of Isosphaeraceae family, isolated from a 4000 m deep subterranean habitat.</title>
        <authorList>
            <person name="Kovaleva O.L."/>
            <person name="Elcheninov A.G."/>
            <person name="Van Heerden E."/>
            <person name="Toshchakov S.V."/>
            <person name="Novikov A."/>
            <person name="Bonch-Osmolovskaya E.A."/>
            <person name="Kublanov I.V."/>
        </authorList>
    </citation>
    <scope>NUCLEOTIDE SEQUENCE [LARGE SCALE GENOMIC DNA]</scope>
    <source>
        <strain evidence="4 5">GM2012</strain>
    </source>
</reference>
<dbReference type="SUPFAM" id="SSF81271">
    <property type="entry name" value="TGS-like"/>
    <property type="match status" value="1"/>
</dbReference>